<accession>A0A0A9AJT0</accession>
<protein>
    <submittedName>
        <fullName evidence="1">Uncharacterized protein</fullName>
    </submittedName>
</protein>
<organism evidence="1">
    <name type="scientific">Arundo donax</name>
    <name type="common">Giant reed</name>
    <name type="synonym">Donax arundinaceus</name>
    <dbReference type="NCBI Taxonomy" id="35708"/>
    <lineage>
        <taxon>Eukaryota</taxon>
        <taxon>Viridiplantae</taxon>
        <taxon>Streptophyta</taxon>
        <taxon>Embryophyta</taxon>
        <taxon>Tracheophyta</taxon>
        <taxon>Spermatophyta</taxon>
        <taxon>Magnoliopsida</taxon>
        <taxon>Liliopsida</taxon>
        <taxon>Poales</taxon>
        <taxon>Poaceae</taxon>
        <taxon>PACMAD clade</taxon>
        <taxon>Arundinoideae</taxon>
        <taxon>Arundineae</taxon>
        <taxon>Arundo</taxon>
    </lineage>
</organism>
<proteinExistence type="predicted"/>
<name>A0A0A9AJT0_ARUDO</name>
<reference evidence="1" key="1">
    <citation type="submission" date="2014-09" db="EMBL/GenBank/DDBJ databases">
        <authorList>
            <person name="Magalhaes I.L.F."/>
            <person name="Oliveira U."/>
            <person name="Santos F.R."/>
            <person name="Vidigal T.H.D.A."/>
            <person name="Brescovit A.D."/>
            <person name="Santos A.J."/>
        </authorList>
    </citation>
    <scope>NUCLEOTIDE SEQUENCE</scope>
    <source>
        <tissue evidence="1">Shoot tissue taken approximately 20 cm above the soil surface</tissue>
    </source>
</reference>
<evidence type="ECO:0000313" key="1">
    <source>
        <dbReference type="EMBL" id="JAD49180.1"/>
    </source>
</evidence>
<dbReference type="AlphaFoldDB" id="A0A0A9AJT0"/>
<reference evidence="1" key="2">
    <citation type="journal article" date="2015" name="Data Brief">
        <title>Shoot transcriptome of the giant reed, Arundo donax.</title>
        <authorList>
            <person name="Barrero R.A."/>
            <person name="Guerrero F.D."/>
            <person name="Moolhuijzen P."/>
            <person name="Goolsby J.A."/>
            <person name="Tidwell J."/>
            <person name="Bellgard S.E."/>
            <person name="Bellgard M.I."/>
        </authorList>
    </citation>
    <scope>NUCLEOTIDE SEQUENCE</scope>
    <source>
        <tissue evidence="1">Shoot tissue taken approximately 20 cm above the soil surface</tissue>
    </source>
</reference>
<dbReference type="EMBL" id="GBRH01248715">
    <property type="protein sequence ID" value="JAD49180.1"/>
    <property type="molecule type" value="Transcribed_RNA"/>
</dbReference>
<sequence>MPWWPSPLPSGLCGAIAAVRMPWPVSSHVRAHAAPLHWVSTTTASPRHRDALRAVHHRLRAPSPATPHSHRQPAPQCSALFFPSHVPRCWRFKVETSRYAKTELTKITKQYPGKCP</sequence>